<dbReference type="Gene3D" id="1.10.10.10">
    <property type="entry name" value="Winged helix-like DNA-binding domain superfamily/Winged helix DNA-binding domain"/>
    <property type="match status" value="2"/>
</dbReference>
<keyword evidence="3" id="KW-0217">Developmental protein</keyword>
<dbReference type="InterPro" id="IPR036388">
    <property type="entry name" value="WH-like_DNA-bd_sf"/>
</dbReference>
<dbReference type="PROSITE" id="PS50071">
    <property type="entry name" value="HOMEOBOX_2"/>
    <property type="match status" value="1"/>
</dbReference>
<feature type="region of interest" description="Disordered" evidence="12">
    <location>
        <begin position="136"/>
        <end position="176"/>
    </location>
</feature>
<dbReference type="InterPro" id="IPR043182">
    <property type="entry name" value="PAIRED_DNA-bd_dom"/>
</dbReference>
<proteinExistence type="inferred from homology"/>
<dbReference type="SMART" id="SM00389">
    <property type="entry name" value="HOX"/>
    <property type="match status" value="1"/>
</dbReference>
<dbReference type="Pfam" id="PF00292">
    <property type="entry name" value="PAX"/>
    <property type="match status" value="1"/>
</dbReference>
<dbReference type="InterPro" id="IPR017970">
    <property type="entry name" value="Homeobox_CS"/>
</dbReference>
<feature type="compositionally biased region" description="Basic and acidic residues" evidence="12">
    <location>
        <begin position="137"/>
        <end position="155"/>
    </location>
</feature>
<dbReference type="PROSITE" id="PS00027">
    <property type="entry name" value="HOMEOBOX_1"/>
    <property type="match status" value="1"/>
</dbReference>
<dbReference type="SUPFAM" id="SSF46689">
    <property type="entry name" value="Homeodomain-like"/>
    <property type="match status" value="2"/>
</dbReference>
<feature type="DNA-binding region" description="Homeobox" evidence="10">
    <location>
        <begin position="171"/>
        <end position="230"/>
    </location>
</feature>
<evidence type="ECO:0000259" key="13">
    <source>
        <dbReference type="PROSITE" id="PS50071"/>
    </source>
</evidence>
<comment type="similarity">
    <text evidence="2">Belongs to the paired homeobox family.</text>
</comment>
<keyword evidence="4" id="KW-0563">Paired box</keyword>
<evidence type="ECO:0000256" key="7">
    <source>
        <dbReference type="ARBA" id="ARBA00023155"/>
    </source>
</evidence>
<keyword evidence="9 10" id="KW-0539">Nucleus</keyword>
<name>A0ABN7AQT7_9HEMI</name>
<evidence type="ECO:0000256" key="5">
    <source>
        <dbReference type="ARBA" id="ARBA00023015"/>
    </source>
</evidence>
<dbReference type="PROSITE" id="PS00034">
    <property type="entry name" value="PAIRED_1"/>
    <property type="match status" value="1"/>
</dbReference>
<evidence type="ECO:0000256" key="10">
    <source>
        <dbReference type="PROSITE-ProRule" id="PRU00108"/>
    </source>
</evidence>
<feature type="domain" description="Homeobox" evidence="13">
    <location>
        <begin position="169"/>
        <end position="229"/>
    </location>
</feature>
<evidence type="ECO:0000256" key="8">
    <source>
        <dbReference type="ARBA" id="ARBA00023163"/>
    </source>
</evidence>
<evidence type="ECO:0000256" key="2">
    <source>
        <dbReference type="ARBA" id="ARBA00005733"/>
    </source>
</evidence>
<evidence type="ECO:0000259" key="14">
    <source>
        <dbReference type="PROSITE" id="PS51057"/>
    </source>
</evidence>
<dbReference type="Proteomes" id="UP001307889">
    <property type="component" value="Chromosome 5"/>
</dbReference>
<dbReference type="PANTHER" id="PTHR45636">
    <property type="entry name" value="PAIRED BOX PROTEIN PAX-6-RELATED-RELATED"/>
    <property type="match status" value="1"/>
</dbReference>
<keyword evidence="7 10" id="KW-0371">Homeobox</keyword>
<dbReference type="SMART" id="SM00351">
    <property type="entry name" value="PAX"/>
    <property type="match status" value="1"/>
</dbReference>
<evidence type="ECO:0000256" key="3">
    <source>
        <dbReference type="ARBA" id="ARBA00022473"/>
    </source>
</evidence>
<gene>
    <name evidence="15" type="ORF">NTJ_07222</name>
</gene>
<evidence type="ECO:0000256" key="11">
    <source>
        <dbReference type="RuleBase" id="RU000682"/>
    </source>
</evidence>
<dbReference type="Pfam" id="PF00046">
    <property type="entry name" value="Homeodomain"/>
    <property type="match status" value="1"/>
</dbReference>
<accession>A0ABN7AQT7</accession>
<evidence type="ECO:0000256" key="6">
    <source>
        <dbReference type="ARBA" id="ARBA00023125"/>
    </source>
</evidence>
<dbReference type="InterPro" id="IPR001523">
    <property type="entry name" value="Paired_dom"/>
</dbReference>
<feature type="region of interest" description="Disordered" evidence="12">
    <location>
        <begin position="253"/>
        <end position="326"/>
    </location>
</feature>
<protein>
    <recommendedName>
        <fullName evidence="17">Paired domain-containing protein</fullName>
    </recommendedName>
</protein>
<dbReference type="CDD" id="cd00086">
    <property type="entry name" value="homeodomain"/>
    <property type="match status" value="1"/>
</dbReference>
<evidence type="ECO:0000256" key="9">
    <source>
        <dbReference type="ARBA" id="ARBA00023242"/>
    </source>
</evidence>
<dbReference type="PANTHER" id="PTHR45636:SF49">
    <property type="entry name" value="PAIRED BOX PROTEIN 3 HOMOLOG"/>
    <property type="match status" value="1"/>
</dbReference>
<organism evidence="15 16">
    <name type="scientific">Nesidiocoris tenuis</name>
    <dbReference type="NCBI Taxonomy" id="355587"/>
    <lineage>
        <taxon>Eukaryota</taxon>
        <taxon>Metazoa</taxon>
        <taxon>Ecdysozoa</taxon>
        <taxon>Arthropoda</taxon>
        <taxon>Hexapoda</taxon>
        <taxon>Insecta</taxon>
        <taxon>Pterygota</taxon>
        <taxon>Neoptera</taxon>
        <taxon>Paraneoptera</taxon>
        <taxon>Hemiptera</taxon>
        <taxon>Heteroptera</taxon>
        <taxon>Panheteroptera</taxon>
        <taxon>Cimicomorpha</taxon>
        <taxon>Miridae</taxon>
        <taxon>Dicyphina</taxon>
        <taxon>Nesidiocoris</taxon>
    </lineage>
</organism>
<feature type="domain" description="Paired" evidence="14">
    <location>
        <begin position="13"/>
        <end position="139"/>
    </location>
</feature>
<evidence type="ECO:0000313" key="15">
    <source>
        <dbReference type="EMBL" id="BES94413.1"/>
    </source>
</evidence>
<keyword evidence="6 10" id="KW-0238">DNA-binding</keyword>
<keyword evidence="16" id="KW-1185">Reference proteome</keyword>
<reference evidence="15 16" key="1">
    <citation type="submission" date="2023-09" db="EMBL/GenBank/DDBJ databases">
        <title>Nesidiocoris tenuis whole genome shotgun sequence.</title>
        <authorList>
            <person name="Shibata T."/>
            <person name="Shimoda M."/>
            <person name="Kobayashi T."/>
            <person name="Uehara T."/>
        </authorList>
    </citation>
    <scope>NUCLEOTIDE SEQUENCE [LARGE SCALE GENOMIC DNA]</scope>
    <source>
        <strain evidence="15 16">Japan</strain>
    </source>
</reference>
<dbReference type="PROSITE" id="PS51057">
    <property type="entry name" value="PAIRED_2"/>
    <property type="match status" value="1"/>
</dbReference>
<evidence type="ECO:0000256" key="1">
    <source>
        <dbReference type="ARBA" id="ARBA00004123"/>
    </source>
</evidence>
<dbReference type="CDD" id="cd00131">
    <property type="entry name" value="PAX"/>
    <property type="match status" value="1"/>
</dbReference>
<comment type="subcellular location">
    <subcellularLocation>
        <location evidence="1 10 11">Nucleus</location>
    </subcellularLocation>
</comment>
<evidence type="ECO:0000256" key="4">
    <source>
        <dbReference type="ARBA" id="ARBA00022724"/>
    </source>
</evidence>
<feature type="compositionally biased region" description="Polar residues" evidence="12">
    <location>
        <begin position="259"/>
        <end position="293"/>
    </location>
</feature>
<dbReference type="InterPro" id="IPR043565">
    <property type="entry name" value="PAX_fam"/>
</dbReference>
<keyword evidence="8" id="KW-0804">Transcription</keyword>
<dbReference type="EMBL" id="AP028913">
    <property type="protein sequence ID" value="BES94413.1"/>
    <property type="molecule type" value="Genomic_DNA"/>
</dbReference>
<evidence type="ECO:0000256" key="12">
    <source>
        <dbReference type="SAM" id="MobiDB-lite"/>
    </source>
</evidence>
<dbReference type="InterPro" id="IPR009057">
    <property type="entry name" value="Homeodomain-like_sf"/>
</dbReference>
<sequence>MTELLGADVCSTGQGRVNQLGGVFINGRPLPNHIRLKIVEMAAAGVRPCVISRQLRVSHGCVSKILNRYQETGSIRPGVIGGSKPRVATPDVERRIEEYKGENPGIFSWEIRDRLIKEGLCDRGSAPSVSAISRLLRGNDSDDPDKKLHDVKGSEGSDCDSEPGIPLKRKQRRSRTTFTAQQLDELENAFGRTQYPDIYTREELAQRTKLTEARIQVWFSNRRARLRKQLASNTGAGYGGMGIPMSYPPVSSAPPTYMLQPQSLGEPNPFSHNQHVGETNGGYNNHAMSSLEQQPDHRSASPGQNYSSYPPPPPPHPPVSSAPPLLTHQMQSLGSGVQSIGNVSPGLLTTSSNIYPIPISPGSMLSPVPTSLALMGAPSVTTSESMVASSDMVPMHSPNGTGSTGNWLPPHHHSPGPLLSPTGGSYNSSSFIPAQHRPQPFYTWY</sequence>
<evidence type="ECO:0000313" key="16">
    <source>
        <dbReference type="Proteomes" id="UP001307889"/>
    </source>
</evidence>
<dbReference type="InterPro" id="IPR001356">
    <property type="entry name" value="HD"/>
</dbReference>
<dbReference type="Gene3D" id="1.10.10.60">
    <property type="entry name" value="Homeodomain-like"/>
    <property type="match status" value="1"/>
</dbReference>
<evidence type="ECO:0008006" key="17">
    <source>
        <dbReference type="Google" id="ProtNLM"/>
    </source>
</evidence>
<feature type="compositionally biased region" description="Pro residues" evidence="12">
    <location>
        <begin position="309"/>
        <end position="321"/>
    </location>
</feature>
<dbReference type="PRINTS" id="PR00027">
    <property type="entry name" value="PAIREDBOX"/>
</dbReference>
<keyword evidence="5" id="KW-0805">Transcription regulation</keyword>